<protein>
    <recommendedName>
        <fullName evidence="5">DNA2/NAM7 helicase-like C-terminal domain-containing protein</fullName>
    </recommendedName>
</protein>
<dbReference type="GO" id="GO:0005524">
    <property type="term" value="F:ATP binding"/>
    <property type="evidence" value="ECO:0007669"/>
    <property type="project" value="UniProtKB-KW"/>
</dbReference>
<dbReference type="GO" id="GO:0016787">
    <property type="term" value="F:hydrolase activity"/>
    <property type="evidence" value="ECO:0007669"/>
    <property type="project" value="UniProtKB-KW"/>
</dbReference>
<evidence type="ECO:0000256" key="4">
    <source>
        <dbReference type="ARBA" id="ARBA00022840"/>
    </source>
</evidence>
<evidence type="ECO:0000313" key="7">
    <source>
        <dbReference type="Proteomes" id="UP001176961"/>
    </source>
</evidence>
<dbReference type="Pfam" id="PF13087">
    <property type="entry name" value="AAA_12"/>
    <property type="match status" value="1"/>
</dbReference>
<dbReference type="InterPro" id="IPR041679">
    <property type="entry name" value="DNA2/NAM7-like_C"/>
</dbReference>
<dbReference type="Gene3D" id="3.40.50.300">
    <property type="entry name" value="P-loop containing nucleotide triphosphate hydrolases"/>
    <property type="match status" value="1"/>
</dbReference>
<comment type="caution">
    <text evidence="6">The sequence shown here is derived from an EMBL/GenBank/DDBJ whole genome shotgun (WGS) entry which is preliminary data.</text>
</comment>
<name>A0AA36HG05_CYLNA</name>
<evidence type="ECO:0000256" key="2">
    <source>
        <dbReference type="ARBA" id="ARBA00022801"/>
    </source>
</evidence>
<evidence type="ECO:0000256" key="3">
    <source>
        <dbReference type="ARBA" id="ARBA00022806"/>
    </source>
</evidence>
<dbReference type="InterPro" id="IPR027417">
    <property type="entry name" value="P-loop_NTPase"/>
</dbReference>
<keyword evidence="4" id="KW-0067">ATP-binding</keyword>
<accession>A0AA36HG05</accession>
<dbReference type="PANTHER" id="PTHR43788">
    <property type="entry name" value="DNA2/NAM7 HELICASE FAMILY MEMBER"/>
    <property type="match status" value="1"/>
</dbReference>
<evidence type="ECO:0000313" key="6">
    <source>
        <dbReference type="EMBL" id="CAJ0610022.1"/>
    </source>
</evidence>
<dbReference type="GO" id="GO:0043139">
    <property type="term" value="F:5'-3' DNA helicase activity"/>
    <property type="evidence" value="ECO:0007669"/>
    <property type="project" value="TreeGrafter"/>
</dbReference>
<dbReference type="InterPro" id="IPR050534">
    <property type="entry name" value="Coronavir_polyprotein_1ab"/>
</dbReference>
<organism evidence="6 7">
    <name type="scientific">Cylicocyclus nassatus</name>
    <name type="common">Nematode worm</name>
    <dbReference type="NCBI Taxonomy" id="53992"/>
    <lineage>
        <taxon>Eukaryota</taxon>
        <taxon>Metazoa</taxon>
        <taxon>Ecdysozoa</taxon>
        <taxon>Nematoda</taxon>
        <taxon>Chromadorea</taxon>
        <taxon>Rhabditida</taxon>
        <taxon>Rhabditina</taxon>
        <taxon>Rhabditomorpha</taxon>
        <taxon>Strongyloidea</taxon>
        <taxon>Strongylidae</taxon>
        <taxon>Cylicocyclus</taxon>
    </lineage>
</organism>
<dbReference type="SUPFAM" id="SSF52540">
    <property type="entry name" value="P-loop containing nucleoside triphosphate hydrolases"/>
    <property type="match status" value="1"/>
</dbReference>
<feature type="domain" description="DNA2/NAM7 helicase-like C-terminal" evidence="5">
    <location>
        <begin position="7"/>
        <end position="135"/>
    </location>
</feature>
<dbReference type="EMBL" id="CATQJL010000326">
    <property type="protein sequence ID" value="CAJ0610022.1"/>
    <property type="molecule type" value="Genomic_DNA"/>
</dbReference>
<evidence type="ECO:0000256" key="1">
    <source>
        <dbReference type="ARBA" id="ARBA00022741"/>
    </source>
</evidence>
<sequence length="171" mass="19366">MLLNVMRVPDGRTPFLMLDVAENAERAASRSYYNDAEAQVCQAIVERLRACHIQPDSMCILTFYKKQLRRLSTFAQQTHVEVATVDSIQGREKDIVILLTTRTDIDPDSTEFLDDRKRLNVALTRARHGLLLLGHVASLAKINSWTTIIQWANSRRSVIQAAQLSTYLPPS</sequence>
<keyword evidence="7" id="KW-1185">Reference proteome</keyword>
<evidence type="ECO:0000259" key="5">
    <source>
        <dbReference type="Pfam" id="PF13087"/>
    </source>
</evidence>
<keyword evidence="3" id="KW-0347">Helicase</keyword>
<dbReference type="InterPro" id="IPR047187">
    <property type="entry name" value="SF1_C_Upf1"/>
</dbReference>
<gene>
    <name evidence="6" type="ORF">CYNAS_LOCUS22005</name>
</gene>
<dbReference type="AlphaFoldDB" id="A0AA36HG05"/>
<keyword evidence="2" id="KW-0378">Hydrolase</keyword>
<dbReference type="PANTHER" id="PTHR43788:SF16">
    <property type="entry name" value="HELICASE WITH ZINC FINGER 2"/>
    <property type="match status" value="1"/>
</dbReference>
<dbReference type="CDD" id="cd18808">
    <property type="entry name" value="SF1_C_Upf1"/>
    <property type="match status" value="1"/>
</dbReference>
<reference evidence="6" key="1">
    <citation type="submission" date="2023-07" db="EMBL/GenBank/DDBJ databases">
        <authorList>
            <consortium name="CYATHOMIX"/>
        </authorList>
    </citation>
    <scope>NUCLEOTIDE SEQUENCE</scope>
    <source>
        <strain evidence="6">N/A</strain>
    </source>
</reference>
<keyword evidence="1" id="KW-0547">Nucleotide-binding</keyword>
<proteinExistence type="predicted"/>
<dbReference type="Proteomes" id="UP001176961">
    <property type="component" value="Unassembled WGS sequence"/>
</dbReference>